<organism evidence="1 2">
    <name type="scientific">Anopheles maculatus</name>
    <dbReference type="NCBI Taxonomy" id="74869"/>
    <lineage>
        <taxon>Eukaryota</taxon>
        <taxon>Metazoa</taxon>
        <taxon>Ecdysozoa</taxon>
        <taxon>Arthropoda</taxon>
        <taxon>Hexapoda</taxon>
        <taxon>Insecta</taxon>
        <taxon>Pterygota</taxon>
        <taxon>Neoptera</taxon>
        <taxon>Endopterygota</taxon>
        <taxon>Diptera</taxon>
        <taxon>Nematocera</taxon>
        <taxon>Culicoidea</taxon>
        <taxon>Culicidae</taxon>
        <taxon>Anophelinae</taxon>
        <taxon>Anopheles</taxon>
        <taxon>Anopheles maculatus group</taxon>
    </lineage>
</organism>
<dbReference type="PANTHER" id="PTHR12616:SF8">
    <property type="entry name" value="VACUOLAR PROTEIN SORTING-ASSOCIATED PROTEIN 8 HOMOLOG"/>
    <property type="match status" value="1"/>
</dbReference>
<proteinExistence type="predicted"/>
<dbReference type="PANTHER" id="PTHR12616">
    <property type="entry name" value="VACUOLAR PROTEIN SORTING VPS41"/>
    <property type="match status" value="1"/>
</dbReference>
<name>A0A182STW6_9DIPT</name>
<evidence type="ECO:0000313" key="1">
    <source>
        <dbReference type="EnsemblMetazoa" id="AMAM013300-PA"/>
    </source>
</evidence>
<dbReference type="GO" id="GO:0030897">
    <property type="term" value="C:HOPS complex"/>
    <property type="evidence" value="ECO:0007669"/>
    <property type="project" value="TreeGrafter"/>
</dbReference>
<accession>A0A182STW6</accession>
<dbReference type="InterPro" id="IPR045111">
    <property type="entry name" value="Vps41/Vps8"/>
</dbReference>
<dbReference type="GO" id="GO:0005770">
    <property type="term" value="C:late endosome"/>
    <property type="evidence" value="ECO:0007669"/>
    <property type="project" value="TreeGrafter"/>
</dbReference>
<dbReference type="AlphaFoldDB" id="A0A182STW6"/>
<dbReference type="SUPFAM" id="SSF57850">
    <property type="entry name" value="RING/U-box"/>
    <property type="match status" value="1"/>
</dbReference>
<dbReference type="Pfam" id="PF23556">
    <property type="entry name" value="TPR_Vps41"/>
    <property type="match status" value="1"/>
</dbReference>
<reference evidence="1" key="2">
    <citation type="submission" date="2020-05" db="UniProtKB">
        <authorList>
            <consortium name="EnsemblMetazoa"/>
        </authorList>
    </citation>
    <scope>IDENTIFICATION</scope>
    <source>
        <strain evidence="1">maculatus3</strain>
    </source>
</reference>
<dbReference type="VEuPathDB" id="VectorBase:AMAM013300"/>
<dbReference type="GO" id="GO:0034058">
    <property type="term" value="P:endosomal vesicle fusion"/>
    <property type="evidence" value="ECO:0007669"/>
    <property type="project" value="TreeGrafter"/>
</dbReference>
<dbReference type="Proteomes" id="UP000075901">
    <property type="component" value="Unassembled WGS sequence"/>
</dbReference>
<sequence length="391" mass="44834">REHFEREQTWLELLCSNCLDHIPTERLLDIARQNRCYHVAEHLLERLGKYEEIFDCYLLDEFRRVQLFSYIAQHATDTRRQIYPLLVKNLYQIVDINCEQAVRVLVDSFMRYLSHFLQLLEQAGAPERLFRFLEALLKQSVQLETTDLERYLELLCQYRPAEVIDFLKSNDSYRLDNAVRTIKRFELSAPLIFLYEKQGDYQSAYAVAVETLTNAPEASAAMCALQVSALCTRASSVLTESDREQLWFSLLHIVLARNDLNSITKNILHSASEFVDLSKLVQLVLTSGTTSTGNFGDIKHLLIGMLSNSAYETLLLQTTSRILGQDLHAMLARERRIAMRGLAVKSIKCIVCRARLYNTERQPVVVMGDCGHAMHQQCAANFCTVPLDSPS</sequence>
<dbReference type="GO" id="GO:0006623">
    <property type="term" value="P:protein targeting to vacuole"/>
    <property type="evidence" value="ECO:0007669"/>
    <property type="project" value="InterPro"/>
</dbReference>
<protein>
    <recommendedName>
        <fullName evidence="3">RING-type domain-containing protein</fullName>
    </recommendedName>
</protein>
<evidence type="ECO:0000313" key="2">
    <source>
        <dbReference type="Proteomes" id="UP000075901"/>
    </source>
</evidence>
<evidence type="ECO:0008006" key="3">
    <source>
        <dbReference type="Google" id="ProtNLM"/>
    </source>
</evidence>
<dbReference type="Gene3D" id="1.25.40.10">
    <property type="entry name" value="Tetratricopeptide repeat domain"/>
    <property type="match status" value="1"/>
</dbReference>
<dbReference type="EnsemblMetazoa" id="AMAM013300-RA">
    <property type="protein sequence ID" value="AMAM013300-PA"/>
    <property type="gene ID" value="AMAM013300"/>
</dbReference>
<reference evidence="2" key="1">
    <citation type="submission" date="2013-09" db="EMBL/GenBank/DDBJ databases">
        <title>The Genome Sequence of Anopheles maculatus species B.</title>
        <authorList>
            <consortium name="The Broad Institute Genomics Platform"/>
            <person name="Neafsey D.E."/>
            <person name="Besansky N."/>
            <person name="Howell P."/>
            <person name="Walton C."/>
            <person name="Young S.K."/>
            <person name="Zeng Q."/>
            <person name="Gargeya S."/>
            <person name="Fitzgerald M."/>
            <person name="Haas B."/>
            <person name="Abouelleil A."/>
            <person name="Allen A.W."/>
            <person name="Alvarado L."/>
            <person name="Arachchi H.M."/>
            <person name="Berlin A.M."/>
            <person name="Chapman S.B."/>
            <person name="Gainer-Dewar J."/>
            <person name="Goldberg J."/>
            <person name="Griggs A."/>
            <person name="Gujja S."/>
            <person name="Hansen M."/>
            <person name="Howarth C."/>
            <person name="Imamovic A."/>
            <person name="Ireland A."/>
            <person name="Larimer J."/>
            <person name="McCowan C."/>
            <person name="Murphy C."/>
            <person name="Pearson M."/>
            <person name="Poon T.W."/>
            <person name="Priest M."/>
            <person name="Roberts A."/>
            <person name="Saif S."/>
            <person name="Shea T."/>
            <person name="Sisk P."/>
            <person name="Sykes S."/>
            <person name="Wortman J."/>
            <person name="Nusbaum C."/>
            <person name="Birren B."/>
        </authorList>
    </citation>
    <scope>NUCLEOTIDE SEQUENCE [LARGE SCALE GENOMIC DNA]</scope>
    <source>
        <strain evidence="2">maculatus3</strain>
    </source>
</reference>
<dbReference type="InterPro" id="IPR011990">
    <property type="entry name" value="TPR-like_helical_dom_sf"/>
</dbReference>
<keyword evidence="2" id="KW-1185">Reference proteome</keyword>